<dbReference type="InterPro" id="IPR052337">
    <property type="entry name" value="SAT4-like"/>
</dbReference>
<keyword evidence="10" id="KW-1185">Reference proteome</keyword>
<comment type="subcellular location">
    <subcellularLocation>
        <location evidence="1">Membrane</location>
        <topology evidence="1">Multi-pass membrane protein</topology>
    </subcellularLocation>
</comment>
<evidence type="ECO:0000313" key="10">
    <source>
        <dbReference type="Proteomes" id="UP000027238"/>
    </source>
</evidence>
<comment type="caution">
    <text evidence="9">The sequence shown here is derived from an EMBL/GenBank/DDBJ whole genome shotgun (WGS) entry which is preliminary data.</text>
</comment>
<dbReference type="InterPro" id="IPR049326">
    <property type="entry name" value="Rhodopsin_dom_fungi"/>
</dbReference>
<dbReference type="EMBL" id="JMSE01000299">
    <property type="protein sequence ID" value="KDN70755.1"/>
    <property type="molecule type" value="Genomic_DNA"/>
</dbReference>
<dbReference type="HOGENOM" id="CLU_028200_6_1_1"/>
<evidence type="ECO:0000256" key="5">
    <source>
        <dbReference type="ARBA" id="ARBA00038359"/>
    </source>
</evidence>
<feature type="transmembrane region" description="Helical" evidence="7">
    <location>
        <begin position="224"/>
        <end position="246"/>
    </location>
</feature>
<reference evidence="10" key="1">
    <citation type="journal article" date="2014" name="Genome Announc.">
        <title>Draft genome sequence of Colletotrichum sublineola, a destructive pathogen of cultivated sorghum.</title>
        <authorList>
            <person name="Baroncelli R."/>
            <person name="Sanz-Martin J.M."/>
            <person name="Rech G.E."/>
            <person name="Sukno S.A."/>
            <person name="Thon M.R."/>
        </authorList>
    </citation>
    <scope>NUCLEOTIDE SEQUENCE [LARGE SCALE GENOMIC DNA]</scope>
    <source>
        <strain evidence="10">TX430BB</strain>
    </source>
</reference>
<evidence type="ECO:0000256" key="2">
    <source>
        <dbReference type="ARBA" id="ARBA00022692"/>
    </source>
</evidence>
<evidence type="ECO:0000259" key="8">
    <source>
        <dbReference type="Pfam" id="PF20684"/>
    </source>
</evidence>
<feature type="transmembrane region" description="Helical" evidence="7">
    <location>
        <begin position="185"/>
        <end position="204"/>
    </location>
</feature>
<dbReference type="eggNOG" id="ENOG502SJNT">
    <property type="taxonomic scope" value="Eukaryota"/>
</dbReference>
<keyword evidence="2 7" id="KW-0812">Transmembrane</keyword>
<dbReference type="OrthoDB" id="2496787at2759"/>
<evidence type="ECO:0000313" key="9">
    <source>
        <dbReference type="EMBL" id="KDN70755.1"/>
    </source>
</evidence>
<evidence type="ECO:0000256" key="1">
    <source>
        <dbReference type="ARBA" id="ARBA00004141"/>
    </source>
</evidence>
<dbReference type="PANTHER" id="PTHR33048">
    <property type="entry name" value="PTH11-LIKE INTEGRAL MEMBRANE PROTEIN (AFU_ORTHOLOGUE AFUA_5G11245)"/>
    <property type="match status" value="1"/>
</dbReference>
<dbReference type="Pfam" id="PF20684">
    <property type="entry name" value="Fung_rhodopsin"/>
    <property type="match status" value="1"/>
</dbReference>
<evidence type="ECO:0000256" key="6">
    <source>
        <dbReference type="SAM" id="MobiDB-lite"/>
    </source>
</evidence>
<feature type="transmembrane region" description="Helical" evidence="7">
    <location>
        <begin position="150"/>
        <end position="173"/>
    </location>
</feature>
<dbReference type="PANTHER" id="PTHR33048:SF143">
    <property type="entry name" value="EXTRACELLULAR MEMBRANE PROTEIN CFEM DOMAIN-CONTAINING PROTEIN-RELATED"/>
    <property type="match status" value="1"/>
</dbReference>
<dbReference type="STRING" id="1173701.A0A066XXT7"/>
<feature type="region of interest" description="Disordered" evidence="6">
    <location>
        <begin position="256"/>
        <end position="276"/>
    </location>
</feature>
<accession>A0A066XXT7</accession>
<feature type="compositionally biased region" description="Polar residues" evidence="6">
    <location>
        <begin position="264"/>
        <end position="276"/>
    </location>
</feature>
<dbReference type="AlphaFoldDB" id="A0A066XXT7"/>
<protein>
    <recommendedName>
        <fullName evidence="8">Rhodopsin domain-containing protein</fullName>
    </recommendedName>
</protein>
<evidence type="ECO:0000256" key="4">
    <source>
        <dbReference type="ARBA" id="ARBA00023136"/>
    </source>
</evidence>
<name>A0A066XXT7_COLSU</name>
<dbReference type="GO" id="GO:0016020">
    <property type="term" value="C:membrane"/>
    <property type="evidence" value="ECO:0007669"/>
    <property type="project" value="UniProtKB-SubCell"/>
</dbReference>
<feature type="domain" description="Rhodopsin" evidence="8">
    <location>
        <begin position="15"/>
        <end position="247"/>
    </location>
</feature>
<sequence length="362" mass="40659">MAVSARLLSKIPSLNPAFTFRSEDAAILAAMIALIASNIGSQTLIGLGLGKDIWSIPPENITQILLVFFVEELLYAFVVAVTKLSMILFYLHIFNEAWFRVSCYVMLALTTVYGIGQMLAITLVCTPISYNWTQWDGKHFGECGEVTLMTFFNGVVNLVLDFIIFVMPVTQFIKVSWTLKKKIGVSLIFLAGLLVTISSSVRLATVATFGNTQNPTYDFKELSIWSLVEMHLSVICTCMPGMTAFVRRIKPYMHHFDPKPPQQQPATRSQPDRSTVQRVRDALTRLMVSTVPRNHQMAWRSSGATKSNITKTQPSIIDPNAAEFQDYSAYAQYAETREAGTRLQILNSKPFPRDSIEIHRQK</sequence>
<evidence type="ECO:0000256" key="7">
    <source>
        <dbReference type="SAM" id="Phobius"/>
    </source>
</evidence>
<dbReference type="Proteomes" id="UP000027238">
    <property type="component" value="Unassembled WGS sequence"/>
</dbReference>
<evidence type="ECO:0000256" key="3">
    <source>
        <dbReference type="ARBA" id="ARBA00022989"/>
    </source>
</evidence>
<organism evidence="9 10">
    <name type="scientific">Colletotrichum sublineola</name>
    <name type="common">Sorghum anthracnose fungus</name>
    <dbReference type="NCBI Taxonomy" id="1173701"/>
    <lineage>
        <taxon>Eukaryota</taxon>
        <taxon>Fungi</taxon>
        <taxon>Dikarya</taxon>
        <taxon>Ascomycota</taxon>
        <taxon>Pezizomycotina</taxon>
        <taxon>Sordariomycetes</taxon>
        <taxon>Hypocreomycetidae</taxon>
        <taxon>Glomerellales</taxon>
        <taxon>Glomerellaceae</taxon>
        <taxon>Colletotrichum</taxon>
        <taxon>Colletotrichum graminicola species complex</taxon>
    </lineage>
</organism>
<comment type="similarity">
    <text evidence="5">Belongs to the SAT4 family.</text>
</comment>
<feature type="transmembrane region" description="Helical" evidence="7">
    <location>
        <begin position="103"/>
        <end position="130"/>
    </location>
</feature>
<keyword evidence="3 7" id="KW-1133">Transmembrane helix</keyword>
<feature type="transmembrane region" description="Helical" evidence="7">
    <location>
        <begin position="65"/>
        <end position="91"/>
    </location>
</feature>
<feature type="transmembrane region" description="Helical" evidence="7">
    <location>
        <begin position="25"/>
        <end position="45"/>
    </location>
</feature>
<gene>
    <name evidence="9" type="ORF">CSUB01_09685</name>
</gene>
<keyword evidence="4 7" id="KW-0472">Membrane</keyword>
<proteinExistence type="inferred from homology"/>